<comment type="caution">
    <text evidence="2">The sequence shown here is derived from an EMBL/GenBank/DDBJ whole genome shotgun (WGS) entry which is preliminary data.</text>
</comment>
<keyword evidence="3" id="KW-1185">Reference proteome</keyword>
<sequence>MVAIIATVGTIFVLHKEPAKKTDAAESKTGLSQPTDDD</sequence>
<evidence type="ECO:0000313" key="2">
    <source>
        <dbReference type="EMBL" id="ERK38782.1"/>
    </source>
</evidence>
<dbReference type="PATRIC" id="fig|1115809.3.peg.1949"/>
<accession>U2QIY8</accession>
<dbReference type="EMBL" id="AWEY01000033">
    <property type="protein sequence ID" value="ERK38782.1"/>
    <property type="molecule type" value="Genomic_DNA"/>
</dbReference>
<evidence type="ECO:0000256" key="1">
    <source>
        <dbReference type="SAM" id="MobiDB-lite"/>
    </source>
</evidence>
<protein>
    <submittedName>
        <fullName evidence="2">Uncharacterized protein</fullName>
    </submittedName>
</protein>
<organism evidence="2 3">
    <name type="scientific">Segatella baroniae F0067</name>
    <dbReference type="NCBI Taxonomy" id="1115809"/>
    <lineage>
        <taxon>Bacteria</taxon>
        <taxon>Pseudomonadati</taxon>
        <taxon>Bacteroidota</taxon>
        <taxon>Bacteroidia</taxon>
        <taxon>Bacteroidales</taxon>
        <taxon>Prevotellaceae</taxon>
        <taxon>Segatella</taxon>
    </lineage>
</organism>
<dbReference type="AlphaFoldDB" id="U2QIY8"/>
<name>U2QIY8_9BACT</name>
<feature type="compositionally biased region" description="Polar residues" evidence="1">
    <location>
        <begin position="29"/>
        <end position="38"/>
    </location>
</feature>
<evidence type="ECO:0000313" key="3">
    <source>
        <dbReference type="Proteomes" id="UP000016648"/>
    </source>
</evidence>
<proteinExistence type="predicted"/>
<gene>
    <name evidence="2" type="ORF">HMPREF9135_1598</name>
</gene>
<reference evidence="2 3" key="1">
    <citation type="submission" date="2013-08" db="EMBL/GenBank/DDBJ databases">
        <authorList>
            <person name="Durkin A.S."/>
            <person name="Haft D.R."/>
            <person name="McCorrison J."/>
            <person name="Torralba M."/>
            <person name="Gillis M."/>
            <person name="Haft D.H."/>
            <person name="Methe B."/>
            <person name="Sutton G."/>
            <person name="Nelson K.E."/>
        </authorList>
    </citation>
    <scope>NUCLEOTIDE SEQUENCE [LARGE SCALE GENOMIC DNA]</scope>
    <source>
        <strain evidence="2 3">F0067</strain>
    </source>
</reference>
<feature type="region of interest" description="Disordered" evidence="1">
    <location>
        <begin position="19"/>
        <end position="38"/>
    </location>
</feature>
<dbReference type="Proteomes" id="UP000016648">
    <property type="component" value="Unassembled WGS sequence"/>
</dbReference>